<dbReference type="GO" id="GO:0003700">
    <property type="term" value="F:DNA-binding transcription factor activity"/>
    <property type="evidence" value="ECO:0007669"/>
    <property type="project" value="InterPro"/>
</dbReference>
<dbReference type="InterPro" id="IPR036390">
    <property type="entry name" value="WH_DNA-bd_sf"/>
</dbReference>
<dbReference type="PANTHER" id="PTHR33164:SF43">
    <property type="entry name" value="HTH-TYPE TRANSCRIPTIONAL REPRESSOR YETL"/>
    <property type="match status" value="1"/>
</dbReference>
<dbReference type="Gene3D" id="1.10.10.10">
    <property type="entry name" value="Winged helix-like DNA-binding domain superfamily/Winged helix DNA-binding domain"/>
    <property type="match status" value="1"/>
</dbReference>
<accession>A0A6L7I1J0</accession>
<dbReference type="PROSITE" id="PS50995">
    <property type="entry name" value="HTH_MARR_2"/>
    <property type="match status" value="1"/>
</dbReference>
<organism evidence="2 3">
    <name type="scientific">Shewanella insulae</name>
    <dbReference type="NCBI Taxonomy" id="2681496"/>
    <lineage>
        <taxon>Bacteria</taxon>
        <taxon>Pseudomonadati</taxon>
        <taxon>Pseudomonadota</taxon>
        <taxon>Gammaproteobacteria</taxon>
        <taxon>Alteromonadales</taxon>
        <taxon>Shewanellaceae</taxon>
        <taxon>Shewanella</taxon>
    </lineage>
</organism>
<evidence type="ECO:0000313" key="2">
    <source>
        <dbReference type="EMBL" id="MXR70110.1"/>
    </source>
</evidence>
<dbReference type="RefSeq" id="WP_160797875.1">
    <property type="nucleotide sequence ID" value="NZ_WRPA01000015.1"/>
</dbReference>
<dbReference type="InterPro" id="IPR036388">
    <property type="entry name" value="WH-like_DNA-bd_sf"/>
</dbReference>
<name>A0A6L7I1J0_9GAMM</name>
<gene>
    <name evidence="2" type="ORF">GNT65_15705</name>
</gene>
<dbReference type="SMART" id="SM00347">
    <property type="entry name" value="HTH_MARR"/>
    <property type="match status" value="1"/>
</dbReference>
<feature type="domain" description="HTH marR-type" evidence="1">
    <location>
        <begin position="10"/>
        <end position="145"/>
    </location>
</feature>
<keyword evidence="3" id="KW-1185">Reference proteome</keyword>
<dbReference type="Pfam" id="PF12802">
    <property type="entry name" value="MarR_2"/>
    <property type="match status" value="1"/>
</dbReference>
<reference evidence="2 3" key="1">
    <citation type="submission" date="2019-12" db="EMBL/GenBank/DDBJ databases">
        <title>Shewanella insulae sp. nov., isolated from a tidal flat.</title>
        <authorList>
            <person name="Yoon J.-H."/>
        </authorList>
    </citation>
    <scope>NUCLEOTIDE SEQUENCE [LARGE SCALE GENOMIC DNA]</scope>
    <source>
        <strain evidence="2 3">JBTF-M18</strain>
    </source>
</reference>
<dbReference type="AlphaFoldDB" id="A0A6L7I1J0"/>
<dbReference type="SUPFAM" id="SSF46785">
    <property type="entry name" value="Winged helix' DNA-binding domain"/>
    <property type="match status" value="1"/>
</dbReference>
<evidence type="ECO:0000313" key="3">
    <source>
        <dbReference type="Proteomes" id="UP000474778"/>
    </source>
</evidence>
<dbReference type="GO" id="GO:0006950">
    <property type="term" value="P:response to stress"/>
    <property type="evidence" value="ECO:0007669"/>
    <property type="project" value="TreeGrafter"/>
</dbReference>
<comment type="caution">
    <text evidence="2">The sequence shown here is derived from an EMBL/GenBank/DDBJ whole genome shotgun (WGS) entry which is preliminary data.</text>
</comment>
<dbReference type="EMBL" id="WRPA01000015">
    <property type="protein sequence ID" value="MXR70110.1"/>
    <property type="molecule type" value="Genomic_DNA"/>
</dbReference>
<protein>
    <submittedName>
        <fullName evidence="2">MarR family transcriptional regulator</fullName>
    </submittedName>
</protein>
<dbReference type="PANTHER" id="PTHR33164">
    <property type="entry name" value="TRANSCRIPTIONAL REGULATOR, MARR FAMILY"/>
    <property type="match status" value="1"/>
</dbReference>
<proteinExistence type="predicted"/>
<sequence length="145" mass="15863">MKASPAGRLFTEIVLEVFKLSGQLTAEGDKLTQDVQMSSARWKVLGALGRAGNPMTVSDVAHSMGQSRQGVQRLANEMVELGFIALADNPQHKKAKLLLLTDKGVDVLQQLEQKQLPWAEACAQGIDAEALQITLDTLRKLERKL</sequence>
<dbReference type="InterPro" id="IPR039422">
    <property type="entry name" value="MarR/SlyA-like"/>
</dbReference>
<dbReference type="InterPro" id="IPR000835">
    <property type="entry name" value="HTH_MarR-typ"/>
</dbReference>
<evidence type="ECO:0000259" key="1">
    <source>
        <dbReference type="PROSITE" id="PS50995"/>
    </source>
</evidence>
<dbReference type="Proteomes" id="UP000474778">
    <property type="component" value="Unassembled WGS sequence"/>
</dbReference>